<evidence type="ECO:0000256" key="7">
    <source>
        <dbReference type="ARBA" id="ARBA00023163"/>
    </source>
</evidence>
<keyword evidence="3" id="KW-0217">Developmental protein</keyword>
<feature type="compositionally biased region" description="Low complexity" evidence="13">
    <location>
        <begin position="93"/>
        <end position="107"/>
    </location>
</feature>
<evidence type="ECO:0000256" key="12">
    <source>
        <dbReference type="RuleBase" id="RU000682"/>
    </source>
</evidence>
<protein>
    <recommendedName>
        <fullName evidence="10">Homeobox protein ceh-24</fullName>
    </recommendedName>
</protein>
<feature type="compositionally biased region" description="Low complexity" evidence="13">
    <location>
        <begin position="316"/>
        <end position="326"/>
    </location>
</feature>
<evidence type="ECO:0000256" key="11">
    <source>
        <dbReference type="PROSITE-ProRule" id="PRU00108"/>
    </source>
</evidence>
<organism evidence="15 16">
    <name type="scientific">Chironomus riparius</name>
    <dbReference type="NCBI Taxonomy" id="315576"/>
    <lineage>
        <taxon>Eukaryota</taxon>
        <taxon>Metazoa</taxon>
        <taxon>Ecdysozoa</taxon>
        <taxon>Arthropoda</taxon>
        <taxon>Hexapoda</taxon>
        <taxon>Insecta</taxon>
        <taxon>Pterygota</taxon>
        <taxon>Neoptera</taxon>
        <taxon>Endopterygota</taxon>
        <taxon>Diptera</taxon>
        <taxon>Nematocera</taxon>
        <taxon>Chironomoidea</taxon>
        <taxon>Chironomidae</taxon>
        <taxon>Chironominae</taxon>
        <taxon>Chironomus</taxon>
    </lineage>
</organism>
<dbReference type="SUPFAM" id="SSF46689">
    <property type="entry name" value="Homeodomain-like"/>
    <property type="match status" value="1"/>
</dbReference>
<dbReference type="GO" id="GO:0000981">
    <property type="term" value="F:DNA-binding transcription factor activity, RNA polymerase II-specific"/>
    <property type="evidence" value="ECO:0007669"/>
    <property type="project" value="InterPro"/>
</dbReference>
<evidence type="ECO:0000256" key="3">
    <source>
        <dbReference type="ARBA" id="ARBA00022473"/>
    </source>
</evidence>
<dbReference type="PRINTS" id="PR00024">
    <property type="entry name" value="HOMEOBOX"/>
</dbReference>
<evidence type="ECO:0000256" key="4">
    <source>
        <dbReference type="ARBA" id="ARBA00023015"/>
    </source>
</evidence>
<dbReference type="GO" id="GO:0005634">
    <property type="term" value="C:nucleus"/>
    <property type="evidence" value="ECO:0007669"/>
    <property type="project" value="UniProtKB-SubCell"/>
</dbReference>
<dbReference type="InterPro" id="IPR050394">
    <property type="entry name" value="Homeobox_NK-like"/>
</dbReference>
<keyword evidence="6 11" id="KW-0371">Homeobox</keyword>
<reference evidence="15" key="1">
    <citation type="submission" date="2022-01" db="EMBL/GenBank/DDBJ databases">
        <authorList>
            <person name="King R."/>
        </authorList>
    </citation>
    <scope>NUCLEOTIDE SEQUENCE</scope>
</reference>
<comment type="similarity">
    <text evidence="2">Belongs to the NK-2 homeobox family.</text>
</comment>
<dbReference type="PANTHER" id="PTHR24340:SF41">
    <property type="entry name" value="MUSCLE-SPECIFIC HOMEOBOX PROTEIN TINMAN-RELATED"/>
    <property type="match status" value="1"/>
</dbReference>
<evidence type="ECO:0000256" key="13">
    <source>
        <dbReference type="SAM" id="MobiDB-lite"/>
    </source>
</evidence>
<evidence type="ECO:0000313" key="16">
    <source>
        <dbReference type="Proteomes" id="UP001153620"/>
    </source>
</evidence>
<keyword evidence="7" id="KW-0804">Transcription</keyword>
<evidence type="ECO:0000256" key="9">
    <source>
        <dbReference type="ARBA" id="ARBA00057950"/>
    </source>
</evidence>
<evidence type="ECO:0000256" key="2">
    <source>
        <dbReference type="ARBA" id="ARBA00005661"/>
    </source>
</evidence>
<dbReference type="PROSITE" id="PS00027">
    <property type="entry name" value="HOMEOBOX_1"/>
    <property type="match status" value="1"/>
</dbReference>
<dbReference type="EMBL" id="OU895877">
    <property type="protein sequence ID" value="CAG9801175.1"/>
    <property type="molecule type" value="Genomic_DNA"/>
</dbReference>
<name>A0A9N9RRM3_9DIPT</name>
<feature type="region of interest" description="Disordered" evidence="13">
    <location>
        <begin position="1"/>
        <end position="21"/>
    </location>
</feature>
<proteinExistence type="inferred from homology"/>
<evidence type="ECO:0000256" key="6">
    <source>
        <dbReference type="ARBA" id="ARBA00023155"/>
    </source>
</evidence>
<dbReference type="GO" id="GO:0030154">
    <property type="term" value="P:cell differentiation"/>
    <property type="evidence" value="ECO:0007669"/>
    <property type="project" value="TreeGrafter"/>
</dbReference>
<feature type="DNA-binding region" description="Homeobox" evidence="11">
    <location>
        <begin position="210"/>
        <end position="269"/>
    </location>
</feature>
<dbReference type="SMART" id="SM00389">
    <property type="entry name" value="HOX"/>
    <property type="match status" value="1"/>
</dbReference>
<evidence type="ECO:0000256" key="8">
    <source>
        <dbReference type="ARBA" id="ARBA00023242"/>
    </source>
</evidence>
<dbReference type="GO" id="GO:0000978">
    <property type="term" value="F:RNA polymerase II cis-regulatory region sequence-specific DNA binding"/>
    <property type="evidence" value="ECO:0007669"/>
    <property type="project" value="TreeGrafter"/>
</dbReference>
<comment type="subcellular location">
    <subcellularLocation>
        <location evidence="1 11 12">Nucleus</location>
    </subcellularLocation>
</comment>
<evidence type="ECO:0000256" key="10">
    <source>
        <dbReference type="ARBA" id="ARBA00068167"/>
    </source>
</evidence>
<keyword evidence="5 11" id="KW-0238">DNA-binding</keyword>
<reference evidence="15" key="2">
    <citation type="submission" date="2022-10" db="EMBL/GenBank/DDBJ databases">
        <authorList>
            <consortium name="ENA_rothamsted_submissions"/>
            <consortium name="culmorum"/>
            <person name="King R."/>
        </authorList>
    </citation>
    <scope>NUCLEOTIDE SEQUENCE</scope>
</reference>
<feature type="domain" description="Homeobox" evidence="14">
    <location>
        <begin position="208"/>
        <end position="268"/>
    </location>
</feature>
<feature type="region of interest" description="Disordered" evidence="13">
    <location>
        <begin position="90"/>
        <end position="110"/>
    </location>
</feature>
<dbReference type="PANTHER" id="PTHR24340">
    <property type="entry name" value="HOMEOBOX PROTEIN NKX"/>
    <property type="match status" value="1"/>
</dbReference>
<evidence type="ECO:0000256" key="5">
    <source>
        <dbReference type="ARBA" id="ARBA00023125"/>
    </source>
</evidence>
<dbReference type="FunFam" id="1.10.10.60:FF:000296">
    <property type="entry name" value="Scarecrow, isoform A"/>
    <property type="match status" value="1"/>
</dbReference>
<dbReference type="AlphaFoldDB" id="A0A9N9RRM3"/>
<comment type="function">
    <text evidence="9">Probable transcriptional regulator that is required in neural development for the normal formation of sublateral cholinergic motor neuron processes. Plays a role in regulating the expression of acetylcholine transporter protein unc-17 in the sublateral processes. In particular, it is required in sublateral motor neurons for a left-right turning behavior that occurs during the lethargus phase of the normal sleep process called 'flipping'. During 'flipping' animals rotate 180 degrees about their longitudinal axis.</text>
</comment>
<dbReference type="PROSITE" id="PS50071">
    <property type="entry name" value="HOMEOBOX_2"/>
    <property type="match status" value="1"/>
</dbReference>
<sequence length="421" mass="45978">MSATLTANAGNFPDDPDTEQGLLPDLNGVDLVMSLSPKTNQHLQHLQTLQQNSLHNINHSTPFSVTDILSPIEEYRKLELNPPSPYRYADCQSVRSNSSGSSVNSPSALGNSGNINNMANPYAMGPLYHSPGVQSYCTPSDNLSLAGHYTDMRNSASWYGSTANDPRFAITRLMGGSAGGSMGHAMSNMSGLAACNVSDSKPMQFPLTQRRKRRVLFTQAQVYELERRFKQQKYLSAPEREHLASLIHLTPTQVKIWFQNHRYKCKRQAKEKAMAEQNQHNQSSSSPRRVAVPVLVKDGKPCSGSSNSTPVQQQLTSSGSTIGNSSSNTVNLINVVSAGVGNNSETVTSNNQHSPVDSPSTTILSSYNGSGGHQQMLQQPCNNTLMSNSLAMAYRNQNNFMGNSHQQQHCGSYLPLQTRAW</sequence>
<evidence type="ECO:0000313" key="15">
    <source>
        <dbReference type="EMBL" id="CAG9801175.1"/>
    </source>
</evidence>
<dbReference type="InterPro" id="IPR009057">
    <property type="entry name" value="Homeodomain-like_sf"/>
</dbReference>
<keyword evidence="4" id="KW-0805">Transcription regulation</keyword>
<dbReference type="OrthoDB" id="3137333at2759"/>
<evidence type="ECO:0000256" key="1">
    <source>
        <dbReference type="ARBA" id="ARBA00004123"/>
    </source>
</evidence>
<keyword evidence="8 11" id="KW-0539">Nucleus</keyword>
<dbReference type="Pfam" id="PF00046">
    <property type="entry name" value="Homeodomain"/>
    <property type="match status" value="1"/>
</dbReference>
<feature type="compositionally biased region" description="Polar residues" evidence="13">
    <location>
        <begin position="303"/>
        <end position="315"/>
    </location>
</feature>
<evidence type="ECO:0000259" key="14">
    <source>
        <dbReference type="PROSITE" id="PS50071"/>
    </source>
</evidence>
<dbReference type="InterPro" id="IPR001356">
    <property type="entry name" value="HD"/>
</dbReference>
<keyword evidence="16" id="KW-1185">Reference proteome</keyword>
<feature type="region of interest" description="Disordered" evidence="13">
    <location>
        <begin position="268"/>
        <end position="326"/>
    </location>
</feature>
<dbReference type="Gene3D" id="1.10.10.60">
    <property type="entry name" value="Homeodomain-like"/>
    <property type="match status" value="1"/>
</dbReference>
<accession>A0A9N9RRM3</accession>
<dbReference type="InterPro" id="IPR020479">
    <property type="entry name" value="HD_metazoa"/>
</dbReference>
<gene>
    <name evidence="15" type="ORF">CHIRRI_LOCUS4109</name>
</gene>
<dbReference type="Proteomes" id="UP001153620">
    <property type="component" value="Chromosome 1"/>
</dbReference>
<feature type="compositionally biased region" description="Low complexity" evidence="13">
    <location>
        <begin position="283"/>
        <end position="296"/>
    </location>
</feature>
<dbReference type="InterPro" id="IPR017970">
    <property type="entry name" value="Homeobox_CS"/>
</dbReference>
<dbReference type="CDD" id="cd00086">
    <property type="entry name" value="homeodomain"/>
    <property type="match status" value="1"/>
</dbReference>